<dbReference type="InterPro" id="IPR003439">
    <property type="entry name" value="ABC_transporter-like_ATP-bd"/>
</dbReference>
<accession>A0A7I8D493</accession>
<evidence type="ECO:0000313" key="11">
    <source>
        <dbReference type="EMBL" id="BCI60319.1"/>
    </source>
</evidence>
<organism evidence="11 12">
    <name type="scientific">Solibaculum mannosilyticum</name>
    <dbReference type="NCBI Taxonomy" id="2780922"/>
    <lineage>
        <taxon>Bacteria</taxon>
        <taxon>Bacillati</taxon>
        <taxon>Bacillota</taxon>
        <taxon>Clostridia</taxon>
        <taxon>Eubacteriales</taxon>
        <taxon>Oscillospiraceae</taxon>
        <taxon>Solibaculum</taxon>
    </lineage>
</organism>
<dbReference type="GO" id="GO:0005524">
    <property type="term" value="F:ATP binding"/>
    <property type="evidence" value="ECO:0007669"/>
    <property type="project" value="UniProtKB-KW"/>
</dbReference>
<dbReference type="SMART" id="SM00382">
    <property type="entry name" value="AAA"/>
    <property type="match status" value="1"/>
</dbReference>
<evidence type="ECO:0000256" key="5">
    <source>
        <dbReference type="ARBA" id="ARBA00022840"/>
    </source>
</evidence>
<dbReference type="InterPro" id="IPR039421">
    <property type="entry name" value="Type_1_exporter"/>
</dbReference>
<feature type="domain" description="ABC transmembrane type-1" evidence="10">
    <location>
        <begin position="22"/>
        <end position="303"/>
    </location>
</feature>
<keyword evidence="7 8" id="KW-0472">Membrane</keyword>
<dbReference type="Gene3D" id="1.20.1560.10">
    <property type="entry name" value="ABC transporter type 1, transmembrane domain"/>
    <property type="match status" value="1"/>
</dbReference>
<evidence type="ECO:0000256" key="3">
    <source>
        <dbReference type="ARBA" id="ARBA00022692"/>
    </source>
</evidence>
<evidence type="ECO:0000313" key="12">
    <source>
        <dbReference type="Proteomes" id="UP000593890"/>
    </source>
</evidence>
<feature type="domain" description="ABC transporter" evidence="9">
    <location>
        <begin position="334"/>
        <end position="567"/>
    </location>
</feature>
<dbReference type="GO" id="GO:0005886">
    <property type="term" value="C:plasma membrane"/>
    <property type="evidence" value="ECO:0007669"/>
    <property type="project" value="UniProtKB-SubCell"/>
</dbReference>
<dbReference type="InterPro" id="IPR036640">
    <property type="entry name" value="ABC1_TM_sf"/>
</dbReference>
<evidence type="ECO:0000256" key="2">
    <source>
        <dbReference type="ARBA" id="ARBA00022448"/>
    </source>
</evidence>
<dbReference type="PROSITE" id="PS50893">
    <property type="entry name" value="ABC_TRANSPORTER_2"/>
    <property type="match status" value="1"/>
</dbReference>
<dbReference type="EMBL" id="AP023321">
    <property type="protein sequence ID" value="BCI60319.1"/>
    <property type="molecule type" value="Genomic_DNA"/>
</dbReference>
<name>A0A7I8D493_9FIRM</name>
<keyword evidence="5 11" id="KW-0067">ATP-binding</keyword>
<evidence type="ECO:0000256" key="8">
    <source>
        <dbReference type="SAM" id="Phobius"/>
    </source>
</evidence>
<dbReference type="PROSITE" id="PS00211">
    <property type="entry name" value="ABC_TRANSPORTER_1"/>
    <property type="match status" value="1"/>
</dbReference>
<evidence type="ECO:0000256" key="4">
    <source>
        <dbReference type="ARBA" id="ARBA00022741"/>
    </source>
</evidence>
<reference evidence="12" key="1">
    <citation type="submission" date="2020-07" db="EMBL/GenBank/DDBJ databases">
        <title>Complete genome sequencing of Clostridia bacterium strain 12CBH8.</title>
        <authorList>
            <person name="Sakamoto M."/>
            <person name="Murakami T."/>
            <person name="Mori H."/>
        </authorList>
    </citation>
    <scope>NUCLEOTIDE SEQUENCE [LARGE SCALE GENOMIC DNA]</scope>
    <source>
        <strain evidence="12">12CBH8</strain>
    </source>
</reference>
<keyword evidence="2" id="KW-0813">Transport</keyword>
<dbReference type="PROSITE" id="PS50929">
    <property type="entry name" value="ABC_TM1F"/>
    <property type="match status" value="1"/>
</dbReference>
<dbReference type="Pfam" id="PF00664">
    <property type="entry name" value="ABC_membrane"/>
    <property type="match status" value="1"/>
</dbReference>
<dbReference type="Pfam" id="PF00005">
    <property type="entry name" value="ABC_tran"/>
    <property type="match status" value="1"/>
</dbReference>
<dbReference type="InterPro" id="IPR017871">
    <property type="entry name" value="ABC_transporter-like_CS"/>
</dbReference>
<keyword evidence="6 8" id="KW-1133">Transmembrane helix</keyword>
<dbReference type="Gene3D" id="3.40.50.300">
    <property type="entry name" value="P-loop containing nucleotide triphosphate hydrolases"/>
    <property type="match status" value="1"/>
</dbReference>
<keyword evidence="3 8" id="KW-0812">Transmembrane</keyword>
<dbReference type="GO" id="GO:0140359">
    <property type="term" value="F:ABC-type transporter activity"/>
    <property type="evidence" value="ECO:0007669"/>
    <property type="project" value="InterPro"/>
</dbReference>
<keyword evidence="12" id="KW-1185">Reference proteome</keyword>
<dbReference type="KEGG" id="sman:C12CBH8_09580"/>
<evidence type="ECO:0000256" key="1">
    <source>
        <dbReference type="ARBA" id="ARBA00004651"/>
    </source>
</evidence>
<feature type="transmembrane region" description="Helical" evidence="8">
    <location>
        <begin position="135"/>
        <end position="154"/>
    </location>
</feature>
<dbReference type="PANTHER" id="PTHR24221:SF397">
    <property type="entry name" value="ABC TRANSPORTER, ATP-BINDING TRANSMEMBRANE PROTEIN"/>
    <property type="match status" value="1"/>
</dbReference>
<protein>
    <submittedName>
        <fullName evidence="11">Multidrug ABC transporter ATP-binding protein</fullName>
    </submittedName>
</protein>
<feature type="transmembrane region" description="Helical" evidence="8">
    <location>
        <begin position="160"/>
        <end position="178"/>
    </location>
</feature>
<comment type="subcellular location">
    <subcellularLocation>
        <location evidence="1">Cell membrane</location>
        <topology evidence="1">Multi-pass membrane protein</topology>
    </subcellularLocation>
</comment>
<feature type="transmembrane region" description="Helical" evidence="8">
    <location>
        <begin position="27"/>
        <end position="48"/>
    </location>
</feature>
<evidence type="ECO:0000259" key="10">
    <source>
        <dbReference type="PROSITE" id="PS50929"/>
    </source>
</evidence>
<sequence>MIEVLKKIWRFAGEEQKNIRKSIIGGFFYAIFHMFQIAAIYVIVLALVDGSTSTAPAWQALGLLIASILGRAVINRFTQLEQTHAGYFMVANKRIGIGDKLKRIPMGYFNDKSLGELTGITTTVLDEVESTGPMVLVGILGGLINSLVMFLFVLAWDWRIGLLALLGMVLYLLILSAMEKRSARIAPKRQKAEAKLVEAVLEQLQGMSVIKSFNLTGKGDKRVRKAMEDSRDNNLAIEKLFTPYTMAQEIVFHVFSVLILVMAVLFCLNGAMSLANALMAVVVSFLIFSQIQSAGSGVSALRLVGSSIDHANQVDSIQEIDEHGKTVCPAKHDITFEHVDFSYDCRPILKDVSIVIPDKTTTAIVGPSGSGKTTLCSLIARFWDVDRGSVRIGGTDVKDYTLESLMDQVSMVFQKVYLFADTIENNIKFGRPEATHEEVVAAAKQACCDEFIRSLPDGYNTVIGEGGATLSGGEKQRISIARAILKDAPIIIFDEATANVDPENEDKLQRAMEALMQDKTIIMIAHRLKTVQKADQILVLDAGRIVQKGAHQELADQPGLYRDFLTARREAAGWKLG</sequence>
<dbReference type="FunFam" id="3.40.50.300:FF:000287">
    <property type="entry name" value="Multidrug ABC transporter ATP-binding protein"/>
    <property type="match status" value="1"/>
</dbReference>
<evidence type="ECO:0000259" key="9">
    <source>
        <dbReference type="PROSITE" id="PS50893"/>
    </source>
</evidence>
<feature type="transmembrane region" description="Helical" evidence="8">
    <location>
        <begin position="54"/>
        <end position="74"/>
    </location>
</feature>
<dbReference type="InterPro" id="IPR003593">
    <property type="entry name" value="AAA+_ATPase"/>
</dbReference>
<dbReference type="InterPro" id="IPR027417">
    <property type="entry name" value="P-loop_NTPase"/>
</dbReference>
<evidence type="ECO:0000256" key="6">
    <source>
        <dbReference type="ARBA" id="ARBA00022989"/>
    </source>
</evidence>
<dbReference type="AlphaFoldDB" id="A0A7I8D493"/>
<feature type="transmembrane region" description="Helical" evidence="8">
    <location>
        <begin position="250"/>
        <end position="271"/>
    </location>
</feature>
<dbReference type="GO" id="GO:0016887">
    <property type="term" value="F:ATP hydrolysis activity"/>
    <property type="evidence" value="ECO:0007669"/>
    <property type="project" value="InterPro"/>
</dbReference>
<dbReference type="SUPFAM" id="SSF52540">
    <property type="entry name" value="P-loop containing nucleoside triphosphate hydrolases"/>
    <property type="match status" value="1"/>
</dbReference>
<dbReference type="InterPro" id="IPR011527">
    <property type="entry name" value="ABC1_TM_dom"/>
</dbReference>
<dbReference type="Proteomes" id="UP000593890">
    <property type="component" value="Chromosome"/>
</dbReference>
<gene>
    <name evidence="11" type="ORF">C12CBH8_09580</name>
</gene>
<proteinExistence type="predicted"/>
<dbReference type="SUPFAM" id="SSF90123">
    <property type="entry name" value="ABC transporter transmembrane region"/>
    <property type="match status" value="1"/>
</dbReference>
<keyword evidence="4" id="KW-0547">Nucleotide-binding</keyword>
<dbReference type="RefSeq" id="WP_215533676.1">
    <property type="nucleotide sequence ID" value="NZ_AP023321.1"/>
</dbReference>
<evidence type="ECO:0000256" key="7">
    <source>
        <dbReference type="ARBA" id="ARBA00023136"/>
    </source>
</evidence>
<dbReference type="GO" id="GO:0034040">
    <property type="term" value="F:ATPase-coupled lipid transmembrane transporter activity"/>
    <property type="evidence" value="ECO:0007669"/>
    <property type="project" value="TreeGrafter"/>
</dbReference>
<dbReference type="PANTHER" id="PTHR24221">
    <property type="entry name" value="ATP-BINDING CASSETTE SUB-FAMILY B"/>
    <property type="match status" value="1"/>
</dbReference>